<evidence type="ECO:0000256" key="2">
    <source>
        <dbReference type="ARBA" id="ARBA00009731"/>
    </source>
</evidence>
<evidence type="ECO:0000256" key="7">
    <source>
        <dbReference type="ARBA" id="ARBA00023136"/>
    </source>
</evidence>
<dbReference type="Gene3D" id="3.40.50.2000">
    <property type="entry name" value="Glycogen Phosphorylase B"/>
    <property type="match status" value="1"/>
</dbReference>
<proteinExistence type="inferred from homology"/>
<protein>
    <recommendedName>
        <fullName evidence="3">UDP-N-acetylglucosamine transferase subunit ALG14</fullName>
    </recommendedName>
</protein>
<keyword evidence="7 8" id="KW-0472">Membrane</keyword>
<dbReference type="GO" id="GO:0043541">
    <property type="term" value="C:UDP-N-acetylglucosamine transferase complex"/>
    <property type="evidence" value="ECO:0007669"/>
    <property type="project" value="TreeGrafter"/>
</dbReference>
<evidence type="ECO:0000256" key="5">
    <source>
        <dbReference type="ARBA" id="ARBA00022824"/>
    </source>
</evidence>
<evidence type="ECO:0000313" key="10">
    <source>
        <dbReference type="WBParaSite" id="TCONS_00010541.p1"/>
    </source>
</evidence>
<feature type="transmembrane region" description="Helical" evidence="8">
    <location>
        <begin position="32"/>
        <end position="55"/>
    </location>
</feature>
<dbReference type="InterPro" id="IPR013969">
    <property type="entry name" value="Oligosacch_biosynth_Alg14"/>
</dbReference>
<feature type="transmembrane region" description="Helical" evidence="8">
    <location>
        <begin position="176"/>
        <end position="193"/>
    </location>
</feature>
<evidence type="ECO:0000256" key="6">
    <source>
        <dbReference type="ARBA" id="ARBA00022989"/>
    </source>
</evidence>
<keyword evidence="9" id="KW-1185">Reference proteome</keyword>
<evidence type="ECO:0000256" key="1">
    <source>
        <dbReference type="ARBA" id="ARBA00004389"/>
    </source>
</evidence>
<comment type="subcellular location">
    <subcellularLocation>
        <location evidence="1">Endoplasmic reticulum membrane</location>
        <topology evidence="1">Single-pass membrane protein</topology>
    </subcellularLocation>
</comment>
<keyword evidence="6 8" id="KW-1133">Transmembrane helix</keyword>
<dbReference type="Proteomes" id="UP000035681">
    <property type="component" value="Unplaced"/>
</dbReference>
<dbReference type="PANTHER" id="PTHR12154:SF4">
    <property type="entry name" value="UDP-N-ACETYLGLUCOSAMINE TRANSFERASE SUBUNIT ALG14 HOMOLOG"/>
    <property type="match status" value="1"/>
</dbReference>
<keyword evidence="4 8" id="KW-0812">Transmembrane</keyword>
<name>A0AAF5DCT8_STRER</name>
<evidence type="ECO:0000313" key="9">
    <source>
        <dbReference type="Proteomes" id="UP000035681"/>
    </source>
</evidence>
<evidence type="ECO:0000256" key="4">
    <source>
        <dbReference type="ARBA" id="ARBA00022692"/>
    </source>
</evidence>
<dbReference type="Pfam" id="PF08660">
    <property type="entry name" value="Alg14"/>
    <property type="match status" value="1"/>
</dbReference>
<reference evidence="10" key="1">
    <citation type="submission" date="2024-02" db="UniProtKB">
        <authorList>
            <consortium name="WormBaseParasite"/>
        </authorList>
    </citation>
    <scope>IDENTIFICATION</scope>
</reference>
<evidence type="ECO:0000256" key="8">
    <source>
        <dbReference type="SAM" id="Phobius"/>
    </source>
</evidence>
<dbReference type="SUPFAM" id="SSF53756">
    <property type="entry name" value="UDP-Glycosyltransferase/glycogen phosphorylase"/>
    <property type="match status" value="1"/>
</dbReference>
<comment type="similarity">
    <text evidence="2">Belongs to the ALG14 family.</text>
</comment>
<organism evidence="9 10">
    <name type="scientific">Strongyloides stercoralis</name>
    <name type="common">Threadworm</name>
    <dbReference type="NCBI Taxonomy" id="6248"/>
    <lineage>
        <taxon>Eukaryota</taxon>
        <taxon>Metazoa</taxon>
        <taxon>Ecdysozoa</taxon>
        <taxon>Nematoda</taxon>
        <taxon>Chromadorea</taxon>
        <taxon>Rhabditida</taxon>
        <taxon>Tylenchina</taxon>
        <taxon>Panagrolaimomorpha</taxon>
        <taxon>Strongyloidoidea</taxon>
        <taxon>Strongyloididae</taxon>
        <taxon>Strongyloides</taxon>
    </lineage>
</organism>
<accession>A0AAF5DCT8</accession>
<evidence type="ECO:0000256" key="3">
    <source>
        <dbReference type="ARBA" id="ARBA00017467"/>
    </source>
</evidence>
<dbReference type="GO" id="GO:0006488">
    <property type="term" value="P:dolichol-linked oligosaccharide biosynthetic process"/>
    <property type="evidence" value="ECO:0007669"/>
    <property type="project" value="InterPro"/>
</dbReference>
<dbReference type="WBParaSite" id="TCONS_00010541.p1">
    <property type="protein sequence ID" value="TCONS_00010541.p1"/>
    <property type="gene ID" value="XLOC_003789"/>
</dbReference>
<sequence length="250" mass="29224">RFEVIRNLFLTKHFTKTKDMGYNDGYSLFDEIIVLSLIGSVFLISIFYYMVLQYAKRHSHKPRRKLNGDVVIRFMAIMGSGGHTMELSSLIKSLKQKNYQERYYIIADTDTLSEEKVHVLEKETFNYGKYKIMKIPRSREVGQSYFTSIFSTLKAFFACLKVVYEVKPNCLFTNGPGTAIPVVFAIFLFDLLFGRDCRIIFIESFARVKTLSLTGKILYYTKVADVIIVQWNDLVKKFPRILQILIYWKN</sequence>
<keyword evidence="5" id="KW-0256">Endoplasmic reticulum</keyword>
<dbReference type="AlphaFoldDB" id="A0AAF5DCT8"/>
<dbReference type="PANTHER" id="PTHR12154">
    <property type="entry name" value="GLYCOSYL TRANSFERASE-RELATED"/>
    <property type="match status" value="1"/>
</dbReference>
<dbReference type="GO" id="GO:0004577">
    <property type="term" value="F:N-acetylglucosaminyldiphosphodolichol N-acetylglucosaminyltransferase activity"/>
    <property type="evidence" value="ECO:0007669"/>
    <property type="project" value="TreeGrafter"/>
</dbReference>